<keyword evidence="3" id="KW-1185">Reference proteome</keyword>
<name>A0ABX1ELJ6_9PROT</name>
<dbReference type="EMBL" id="JAAVUP010000004">
    <property type="protein sequence ID" value="NKE18652.1"/>
    <property type="molecule type" value="Genomic_DNA"/>
</dbReference>
<comment type="caution">
    <text evidence="2">The sequence shown here is derived from an EMBL/GenBank/DDBJ whole genome shotgun (WGS) entry which is preliminary data.</text>
</comment>
<evidence type="ECO:0000313" key="3">
    <source>
        <dbReference type="Proteomes" id="UP000746741"/>
    </source>
</evidence>
<dbReference type="Proteomes" id="UP000746741">
    <property type="component" value="Unassembled WGS sequence"/>
</dbReference>
<reference evidence="2 3" key="1">
    <citation type="submission" date="2020-02" db="EMBL/GenBank/DDBJ databases">
        <authorList>
            <person name="Sun Q."/>
            <person name="Inoue M."/>
        </authorList>
    </citation>
    <scope>NUCLEOTIDE SEQUENCE [LARGE SCALE GENOMIC DNA]</scope>
    <source>
        <strain evidence="2 3">KCTC 22478</strain>
    </source>
</reference>
<sequence>MLFRMPRRAAAVALAFAALGAGAPRAEPIEATYALSQTGITVMDVQLSIDLSDDRYRVASLSRSRGIGRFFLPREQRAEAVGGLAGRDVQPFRYMSEGEWRGGPRRTVLEYLGGAPRLALLEPTEDPDRIPVPPEQRDGTIDTLSALVRLARNASATGRCDMAGAVFDGRRRVEWNSRTIGTGAPPIPGLTGEALRCRLESRLVAGFRRGDDPAQAGRPREADAWIAVLRAGAPPMPLRVEFPSTILGAMRLDLVRLGPSGP</sequence>
<accession>A0ABX1ELJ6</accession>
<proteinExistence type="predicted"/>
<keyword evidence="1" id="KW-0732">Signal</keyword>
<feature type="signal peptide" evidence="1">
    <location>
        <begin position="1"/>
        <end position="26"/>
    </location>
</feature>
<feature type="chain" id="PRO_5045735725" evidence="1">
    <location>
        <begin position="27"/>
        <end position="262"/>
    </location>
</feature>
<evidence type="ECO:0000313" key="2">
    <source>
        <dbReference type="EMBL" id="NKE18652.1"/>
    </source>
</evidence>
<dbReference type="InterPro" id="IPR021457">
    <property type="entry name" value="DUF3108"/>
</dbReference>
<gene>
    <name evidence="2" type="ORF">GWK15_16990</name>
</gene>
<protein>
    <submittedName>
        <fullName evidence="2">DUF3108 domain-containing protein</fullName>
    </submittedName>
</protein>
<evidence type="ECO:0000256" key="1">
    <source>
        <dbReference type="SAM" id="SignalP"/>
    </source>
</evidence>
<organism evidence="2 3">
    <name type="scientific">Neoroseomonas oryzicola</name>
    <dbReference type="NCBI Taxonomy" id="535904"/>
    <lineage>
        <taxon>Bacteria</taxon>
        <taxon>Pseudomonadati</taxon>
        <taxon>Pseudomonadota</taxon>
        <taxon>Alphaproteobacteria</taxon>
        <taxon>Acetobacterales</taxon>
        <taxon>Acetobacteraceae</taxon>
        <taxon>Neoroseomonas</taxon>
    </lineage>
</organism>
<dbReference type="Pfam" id="PF11306">
    <property type="entry name" value="DUF3108"/>
    <property type="match status" value="1"/>
</dbReference>